<proteinExistence type="predicted"/>
<dbReference type="Proteomes" id="UP000741863">
    <property type="component" value="Unassembled WGS sequence"/>
</dbReference>
<organism evidence="4 5">
    <name type="scientific">Geomicrobium sediminis</name>
    <dbReference type="NCBI Taxonomy" id="1347788"/>
    <lineage>
        <taxon>Bacteria</taxon>
        <taxon>Bacillati</taxon>
        <taxon>Bacillota</taxon>
        <taxon>Bacilli</taxon>
        <taxon>Bacillales</taxon>
        <taxon>Geomicrobium</taxon>
    </lineage>
</organism>
<reference evidence="4 5" key="1">
    <citation type="submission" date="2021-01" db="EMBL/GenBank/DDBJ databases">
        <title>Genomic Encyclopedia of Type Strains, Phase IV (KMG-IV): sequencing the most valuable type-strain genomes for metagenomic binning, comparative biology and taxonomic classification.</title>
        <authorList>
            <person name="Goeker M."/>
        </authorList>
    </citation>
    <scope>NUCLEOTIDE SEQUENCE [LARGE SCALE GENOMIC DNA]</scope>
    <source>
        <strain evidence="4 5">DSM 25540</strain>
    </source>
</reference>
<feature type="domain" description="Sporulation protein YpeB N-terminal" evidence="3">
    <location>
        <begin position="27"/>
        <end position="162"/>
    </location>
</feature>
<evidence type="ECO:0000259" key="3">
    <source>
        <dbReference type="Pfam" id="PF20769"/>
    </source>
</evidence>
<dbReference type="Pfam" id="PF14620">
    <property type="entry name" value="YPEB_PepSY1-2"/>
    <property type="match status" value="1"/>
</dbReference>
<dbReference type="InterPro" id="IPR014239">
    <property type="entry name" value="YpeB_PepSY1-2"/>
</dbReference>
<dbReference type="InterPro" id="IPR025711">
    <property type="entry name" value="PepSY"/>
</dbReference>
<evidence type="ECO:0000313" key="4">
    <source>
        <dbReference type="EMBL" id="MBM7633551.1"/>
    </source>
</evidence>
<feature type="domain" description="Sporulation protein YpeB PepSY1 and PepSY2" evidence="2">
    <location>
        <begin position="180"/>
        <end position="372"/>
    </location>
</feature>
<dbReference type="Pfam" id="PF20769">
    <property type="entry name" value="YPEB_N"/>
    <property type="match status" value="1"/>
</dbReference>
<dbReference type="InterPro" id="IPR048402">
    <property type="entry name" value="YpeB_N"/>
</dbReference>
<accession>A0ABS2PDZ6</accession>
<comment type="caution">
    <text evidence="4">The sequence shown here is derived from an EMBL/GenBank/DDBJ whole genome shotgun (WGS) entry which is preliminary data.</text>
</comment>
<evidence type="ECO:0000259" key="2">
    <source>
        <dbReference type="Pfam" id="PF14620"/>
    </source>
</evidence>
<evidence type="ECO:0000259" key="1">
    <source>
        <dbReference type="Pfam" id="PF03413"/>
    </source>
</evidence>
<gene>
    <name evidence="4" type="ORF">JOD17_002645</name>
</gene>
<protein>
    <submittedName>
        <fullName evidence="4">Spore germination protein</fullName>
    </submittedName>
</protein>
<dbReference type="EMBL" id="JAFBEC010000007">
    <property type="protein sequence ID" value="MBM7633551.1"/>
    <property type="molecule type" value="Genomic_DNA"/>
</dbReference>
<name>A0ABS2PDZ6_9BACL</name>
<evidence type="ECO:0000313" key="5">
    <source>
        <dbReference type="Proteomes" id="UP000741863"/>
    </source>
</evidence>
<feature type="domain" description="PepSY" evidence="1">
    <location>
        <begin position="378"/>
        <end position="432"/>
    </location>
</feature>
<sequence>MFRAITIAVLSVALLGTGIFAYQTHQEKEALAISHENNYQRAFHQLSYHMDQLEDELGASLATNGASQFSGSLAEVWRISSLAHNEMGELPLGMIPAKETDQYLANVAEFSYETAVRDREEEPLTDEEYDKLENFYSQAKEIKHDLRTVQAQALNNDFRWSDVERELMSEQNPGEGTMVSSFKSIDQKAKGFSENNWNDDAGFSLDVNKRLAKVVKDKEELSEEEIIKKAKAFLDLPTTVDAKAEKLGEGMPYKGYQVVIEDSDGERNYMIDMTERGGLPVWALQSRDITEPKIGLNEASERAKEFLEDKGITDVQLVDSKQYDTIGTFQFVPVKDDVRLYPDALIVEIALDDGDLVGFKGANYFANHRERHDLSPVLTLDDALDELHPNLKSREEHLAVIENQNGDEVLTYEIFATMNGDTYRIYLNADTGLEEEVKRMQEAEPVYDVDVI</sequence>
<dbReference type="RefSeq" id="WP_204698255.1">
    <property type="nucleotide sequence ID" value="NZ_JAFBEC010000007.1"/>
</dbReference>
<dbReference type="Pfam" id="PF03413">
    <property type="entry name" value="PepSY"/>
    <property type="match status" value="1"/>
</dbReference>
<dbReference type="NCBIfam" id="TIGR02889">
    <property type="entry name" value="spore_YpeB"/>
    <property type="match status" value="1"/>
</dbReference>
<keyword evidence="5" id="KW-1185">Reference proteome</keyword>